<proteinExistence type="inferred from homology"/>
<keyword evidence="4 8" id="KW-0805">Transcription regulation</keyword>
<evidence type="ECO:0000256" key="1">
    <source>
        <dbReference type="ARBA" id="ARBA00004123"/>
    </source>
</evidence>
<feature type="compositionally biased region" description="Acidic residues" evidence="10">
    <location>
        <begin position="247"/>
        <end position="257"/>
    </location>
</feature>
<protein>
    <recommendedName>
        <fullName evidence="3 8">Mediator of RNA polymerase II transcription subunit 4</fullName>
    </recommendedName>
    <alternativeName>
        <fullName evidence="7 8">Mediator complex subunit 4</fullName>
    </alternativeName>
</protein>
<evidence type="ECO:0000256" key="5">
    <source>
        <dbReference type="ARBA" id="ARBA00023163"/>
    </source>
</evidence>
<sequence>MTQRSVAEAAPFSVPPLPPPTLLAELAATPLQPLLLSLLAYHRELAACVLTLASPVPEPPSACAHLAGLPPLQALEQLDAFLAGVLDLAREHQATHARVVTAMQRVREREEQKEQAIKRLAALSSEMEGLVNEAQSRLKAARRAMDAPLPADRLLSHATLLGGTTSAPPHVVAQLNSSSPPPPGGPLLGAGGPGASLPFPTEAQLRSGALGAKPPSWRDFGSKKERREEQEETAVQRSEGWNLGTAVEEDTGFDLDL</sequence>
<dbReference type="PANTHER" id="PTHR13208">
    <property type="entry name" value="MEDIATOR OF RNA POLYMERASE II TRANSCRIPTION SUBUNIT 4"/>
    <property type="match status" value="1"/>
</dbReference>
<dbReference type="AlphaFoldDB" id="A0A316Z9I2"/>
<evidence type="ECO:0000256" key="4">
    <source>
        <dbReference type="ARBA" id="ARBA00023015"/>
    </source>
</evidence>
<comment type="function">
    <text evidence="8">Component of the Mediator complex, a coactivator involved in the regulated transcription of nearly all RNA polymerase II-dependent genes. Mediator functions as a bridge to convey information from gene-specific regulatory proteins to the basal RNA polymerase II transcription machinery. Mediator is recruited to promoters by direct interactions with regulatory proteins and serves as a scaffold for the assembly of a functional preinitiation complex with RNA polymerase II and the general transcription factors.</text>
</comment>
<dbReference type="STRING" id="58919.A0A316Z9I2"/>
<organism evidence="11 12">
    <name type="scientific">Tilletiopsis washingtonensis</name>
    <dbReference type="NCBI Taxonomy" id="58919"/>
    <lineage>
        <taxon>Eukaryota</taxon>
        <taxon>Fungi</taxon>
        <taxon>Dikarya</taxon>
        <taxon>Basidiomycota</taxon>
        <taxon>Ustilaginomycotina</taxon>
        <taxon>Exobasidiomycetes</taxon>
        <taxon>Entylomatales</taxon>
        <taxon>Entylomatales incertae sedis</taxon>
        <taxon>Tilletiopsis</taxon>
    </lineage>
</organism>
<dbReference type="Pfam" id="PF10018">
    <property type="entry name" value="Med4"/>
    <property type="match status" value="1"/>
</dbReference>
<keyword evidence="6 8" id="KW-0539">Nucleus</keyword>
<feature type="region of interest" description="Disordered" evidence="10">
    <location>
        <begin position="161"/>
        <end position="257"/>
    </location>
</feature>
<evidence type="ECO:0000313" key="11">
    <source>
        <dbReference type="EMBL" id="PWN97648.1"/>
    </source>
</evidence>
<evidence type="ECO:0000256" key="10">
    <source>
        <dbReference type="SAM" id="MobiDB-lite"/>
    </source>
</evidence>
<evidence type="ECO:0000256" key="9">
    <source>
        <dbReference type="SAM" id="Coils"/>
    </source>
</evidence>
<comment type="subunit">
    <text evidence="8">Component of the Mediator complex.</text>
</comment>
<evidence type="ECO:0000256" key="3">
    <source>
        <dbReference type="ARBA" id="ARBA00020629"/>
    </source>
</evidence>
<comment type="similarity">
    <text evidence="2 8">Belongs to the Mediator complex subunit 4 family.</text>
</comment>
<dbReference type="GO" id="GO:0016592">
    <property type="term" value="C:mediator complex"/>
    <property type="evidence" value="ECO:0007669"/>
    <property type="project" value="InterPro"/>
</dbReference>
<evidence type="ECO:0000313" key="12">
    <source>
        <dbReference type="Proteomes" id="UP000245946"/>
    </source>
</evidence>
<evidence type="ECO:0000256" key="8">
    <source>
        <dbReference type="RuleBase" id="RU364141"/>
    </source>
</evidence>
<keyword evidence="5 8" id="KW-0804">Transcription</keyword>
<feature type="coiled-coil region" evidence="9">
    <location>
        <begin position="103"/>
        <end position="144"/>
    </location>
</feature>
<dbReference type="GO" id="GO:0070847">
    <property type="term" value="C:core mediator complex"/>
    <property type="evidence" value="ECO:0007669"/>
    <property type="project" value="TreeGrafter"/>
</dbReference>
<dbReference type="EMBL" id="KZ819294">
    <property type="protein sequence ID" value="PWN97648.1"/>
    <property type="molecule type" value="Genomic_DNA"/>
</dbReference>
<dbReference type="GO" id="GO:0003712">
    <property type="term" value="F:transcription coregulator activity"/>
    <property type="evidence" value="ECO:0007669"/>
    <property type="project" value="InterPro"/>
</dbReference>
<evidence type="ECO:0000256" key="6">
    <source>
        <dbReference type="ARBA" id="ARBA00023242"/>
    </source>
</evidence>
<dbReference type="InterPro" id="IPR019258">
    <property type="entry name" value="Mediator_Med4"/>
</dbReference>
<keyword evidence="8" id="KW-0010">Activator</keyword>
<keyword evidence="12" id="KW-1185">Reference proteome</keyword>
<reference evidence="11 12" key="1">
    <citation type="journal article" date="2018" name="Mol. Biol. Evol.">
        <title>Broad Genomic Sampling Reveals a Smut Pathogenic Ancestry of the Fungal Clade Ustilaginomycotina.</title>
        <authorList>
            <person name="Kijpornyongpan T."/>
            <person name="Mondo S.J."/>
            <person name="Barry K."/>
            <person name="Sandor L."/>
            <person name="Lee J."/>
            <person name="Lipzen A."/>
            <person name="Pangilinan J."/>
            <person name="LaButti K."/>
            <person name="Hainaut M."/>
            <person name="Henrissat B."/>
            <person name="Grigoriev I.V."/>
            <person name="Spatafora J.W."/>
            <person name="Aime M.C."/>
        </authorList>
    </citation>
    <scope>NUCLEOTIDE SEQUENCE [LARGE SCALE GENOMIC DNA]</scope>
    <source>
        <strain evidence="11 12">MCA 4186</strain>
    </source>
</reference>
<dbReference type="Proteomes" id="UP000245946">
    <property type="component" value="Unassembled WGS sequence"/>
</dbReference>
<dbReference type="PANTHER" id="PTHR13208:SF2">
    <property type="entry name" value="MEDIATOR OF RNA POLYMERASE II TRANSCRIPTION SUBUNIT 4"/>
    <property type="match status" value="1"/>
</dbReference>
<dbReference type="GO" id="GO:0006357">
    <property type="term" value="P:regulation of transcription by RNA polymerase II"/>
    <property type="evidence" value="ECO:0007669"/>
    <property type="project" value="InterPro"/>
</dbReference>
<feature type="compositionally biased region" description="Basic and acidic residues" evidence="10">
    <location>
        <begin position="220"/>
        <end position="229"/>
    </location>
</feature>
<evidence type="ECO:0000256" key="2">
    <source>
        <dbReference type="ARBA" id="ARBA00009626"/>
    </source>
</evidence>
<accession>A0A316Z9I2</accession>
<gene>
    <name evidence="8" type="primary">MED4</name>
    <name evidence="11" type="ORF">FA09DRAFT_330312</name>
</gene>
<keyword evidence="9" id="KW-0175">Coiled coil</keyword>
<comment type="subcellular location">
    <subcellularLocation>
        <location evidence="1 8">Nucleus</location>
    </subcellularLocation>
</comment>
<name>A0A316Z9I2_9BASI</name>
<evidence type="ECO:0000256" key="7">
    <source>
        <dbReference type="ARBA" id="ARBA00031257"/>
    </source>
</evidence>